<gene>
    <name evidence="8" type="ORF">LX16_0817</name>
</gene>
<proteinExistence type="predicted"/>
<dbReference type="EMBL" id="VLLL01000005">
    <property type="protein sequence ID" value="TWJ15119.1"/>
    <property type="molecule type" value="Genomic_DNA"/>
</dbReference>
<dbReference type="SUPFAM" id="SSF161111">
    <property type="entry name" value="Cation efflux protein transmembrane domain-like"/>
    <property type="match status" value="1"/>
</dbReference>
<evidence type="ECO:0000256" key="6">
    <source>
        <dbReference type="SAM" id="Phobius"/>
    </source>
</evidence>
<dbReference type="AlphaFoldDB" id="A0A562VB49"/>
<dbReference type="InterPro" id="IPR002524">
    <property type="entry name" value="Cation_efflux"/>
</dbReference>
<feature type="transmembrane region" description="Helical" evidence="6">
    <location>
        <begin position="173"/>
        <end position="193"/>
    </location>
</feature>
<name>A0A562VB49_9ACTN</name>
<feature type="domain" description="Cation efflux protein transmembrane" evidence="7">
    <location>
        <begin position="20"/>
        <end position="229"/>
    </location>
</feature>
<dbReference type="InterPro" id="IPR036837">
    <property type="entry name" value="Cation_efflux_CTD_sf"/>
</dbReference>
<dbReference type="SUPFAM" id="SSF160240">
    <property type="entry name" value="Cation efflux protein cytoplasmic domain-like"/>
    <property type="match status" value="1"/>
</dbReference>
<dbReference type="NCBIfam" id="TIGR01297">
    <property type="entry name" value="CDF"/>
    <property type="match status" value="1"/>
</dbReference>
<dbReference type="Gene3D" id="1.20.1510.10">
    <property type="entry name" value="Cation efflux protein transmembrane domain"/>
    <property type="match status" value="1"/>
</dbReference>
<evidence type="ECO:0000256" key="2">
    <source>
        <dbReference type="ARBA" id="ARBA00022448"/>
    </source>
</evidence>
<protein>
    <submittedName>
        <fullName evidence="8">Cation diffusion facilitator family transporter</fullName>
    </submittedName>
</protein>
<dbReference type="GO" id="GO:0016020">
    <property type="term" value="C:membrane"/>
    <property type="evidence" value="ECO:0007669"/>
    <property type="project" value="UniProtKB-SubCell"/>
</dbReference>
<organism evidence="8 9">
    <name type="scientific">Stackebrandtia albiflava</name>
    <dbReference type="NCBI Taxonomy" id="406432"/>
    <lineage>
        <taxon>Bacteria</taxon>
        <taxon>Bacillati</taxon>
        <taxon>Actinomycetota</taxon>
        <taxon>Actinomycetes</taxon>
        <taxon>Glycomycetales</taxon>
        <taxon>Glycomycetaceae</taxon>
        <taxon>Stackebrandtia</taxon>
    </lineage>
</organism>
<feature type="transmembrane region" description="Helical" evidence="6">
    <location>
        <begin position="205"/>
        <end position="231"/>
    </location>
</feature>
<keyword evidence="3 6" id="KW-0812">Transmembrane</keyword>
<evidence type="ECO:0000256" key="1">
    <source>
        <dbReference type="ARBA" id="ARBA00004141"/>
    </source>
</evidence>
<dbReference type="InterPro" id="IPR058533">
    <property type="entry name" value="Cation_efflux_TM"/>
</dbReference>
<keyword evidence="4 6" id="KW-1133">Transmembrane helix</keyword>
<comment type="caution">
    <text evidence="8">The sequence shown here is derived from an EMBL/GenBank/DDBJ whole genome shotgun (WGS) entry which is preliminary data.</text>
</comment>
<dbReference type="PANTHER" id="PTHR13414">
    <property type="entry name" value="HUEL-CATION TRANSPORTER"/>
    <property type="match status" value="1"/>
</dbReference>
<dbReference type="InterPro" id="IPR040177">
    <property type="entry name" value="SLC30A9"/>
</dbReference>
<feature type="transmembrane region" description="Helical" evidence="6">
    <location>
        <begin position="86"/>
        <end position="111"/>
    </location>
</feature>
<dbReference type="Pfam" id="PF01545">
    <property type="entry name" value="Cation_efflux"/>
    <property type="match status" value="1"/>
</dbReference>
<evidence type="ECO:0000256" key="4">
    <source>
        <dbReference type="ARBA" id="ARBA00022989"/>
    </source>
</evidence>
<evidence type="ECO:0000256" key="5">
    <source>
        <dbReference type="ARBA" id="ARBA00023136"/>
    </source>
</evidence>
<keyword evidence="5 6" id="KW-0472">Membrane</keyword>
<comment type="subcellular location">
    <subcellularLocation>
        <location evidence="1">Membrane</location>
        <topology evidence="1">Multi-pass membrane protein</topology>
    </subcellularLocation>
</comment>
<dbReference type="GO" id="GO:0006829">
    <property type="term" value="P:zinc ion transport"/>
    <property type="evidence" value="ECO:0007669"/>
    <property type="project" value="InterPro"/>
</dbReference>
<dbReference type="InterPro" id="IPR027469">
    <property type="entry name" value="Cation_efflux_TMD_sf"/>
</dbReference>
<keyword evidence="2" id="KW-0813">Transport</keyword>
<dbReference type="PANTHER" id="PTHR13414:SF9">
    <property type="entry name" value="PROTON-COUPLED ZINC ANTIPORTER SLC30A9, MITOCHONDRIAL"/>
    <property type="match status" value="1"/>
</dbReference>
<reference evidence="8 9" key="1">
    <citation type="journal article" date="2013" name="Stand. Genomic Sci.">
        <title>Genomic Encyclopedia of Type Strains, Phase I: The one thousand microbial genomes (KMG-I) project.</title>
        <authorList>
            <person name="Kyrpides N.C."/>
            <person name="Woyke T."/>
            <person name="Eisen J.A."/>
            <person name="Garrity G."/>
            <person name="Lilburn T.G."/>
            <person name="Beck B.J."/>
            <person name="Whitman W.B."/>
            <person name="Hugenholtz P."/>
            <person name="Klenk H.P."/>
        </authorList>
    </citation>
    <scope>NUCLEOTIDE SEQUENCE [LARGE SCALE GENOMIC DNA]</scope>
    <source>
        <strain evidence="8 9">DSM 45044</strain>
    </source>
</reference>
<dbReference type="Proteomes" id="UP000321617">
    <property type="component" value="Unassembled WGS sequence"/>
</dbReference>
<accession>A0A562VB49</accession>
<evidence type="ECO:0000313" key="9">
    <source>
        <dbReference type="Proteomes" id="UP000321617"/>
    </source>
</evidence>
<dbReference type="GO" id="GO:0008324">
    <property type="term" value="F:monoatomic cation transmembrane transporter activity"/>
    <property type="evidence" value="ECO:0007669"/>
    <property type="project" value="InterPro"/>
</dbReference>
<evidence type="ECO:0000256" key="3">
    <source>
        <dbReference type="ARBA" id="ARBA00022692"/>
    </source>
</evidence>
<evidence type="ECO:0000259" key="7">
    <source>
        <dbReference type="Pfam" id="PF01545"/>
    </source>
</evidence>
<feature type="transmembrane region" description="Helical" evidence="6">
    <location>
        <begin position="20"/>
        <end position="40"/>
    </location>
</feature>
<evidence type="ECO:0000313" key="8">
    <source>
        <dbReference type="EMBL" id="TWJ15119.1"/>
    </source>
</evidence>
<feature type="transmembrane region" description="Helical" evidence="6">
    <location>
        <begin position="123"/>
        <end position="144"/>
    </location>
</feature>
<keyword evidence="9" id="KW-1185">Reference proteome</keyword>
<sequence length="318" mass="33525">MGDDTTARPDGGTQESVGTVLLAGAMNLSIAVAKAVAGVFSGSAAMLSESAHSVADTATEVFLFVALRRGARRPDSRHPLGYGREAYFWAFLAATFTFVIGGGFSITHGVGEILGAEAPGDYLVSYLVLGVSFVLEAISLIRAVRQSRRSARRWRTDMVTYLRHTPDTTVKAVVLEDTAALIGLVLAAAGLALTEITGDARYDGVASVLIGLLLIAVAIVLAAANTSLLIGQAVPPRLQSMVRDELLATDTVRAVDELYILHLGPDSIFVAAKVDFTDTATGAAIEAASDAAENRLRERIPSIDYVFLDPSPGPNRPR</sequence>